<dbReference type="AlphaFoldDB" id="C6HZ13"/>
<sequence length="167" mass="18272">MNTPDKNGGDPLLDKARPGWWKSKVVPLFTGSHDPVRDSLSFAVGLSSAFLPPFGFHSVLVAVIAYLFRLSLPLGLLGSWTNNPWTFIPIFLPAYFAEVRIGERLLGMSVPFPSLAALSKMPESAILMQIRQVLLPFFLGSVVVAACAFLVAFPAAYGAILWLKRPR</sequence>
<evidence type="ECO:0000256" key="1">
    <source>
        <dbReference type="SAM" id="Phobius"/>
    </source>
</evidence>
<feature type="transmembrane region" description="Helical" evidence="1">
    <location>
        <begin position="42"/>
        <end position="68"/>
    </location>
</feature>
<dbReference type="PANTHER" id="PTHR40547">
    <property type="entry name" value="SLL0298 PROTEIN"/>
    <property type="match status" value="1"/>
</dbReference>
<name>C6HZ13_9BACT</name>
<dbReference type="InterPro" id="IPR018639">
    <property type="entry name" value="DUF2062"/>
</dbReference>
<proteinExistence type="predicted"/>
<evidence type="ECO:0000313" key="3">
    <source>
        <dbReference type="EMBL" id="EES52199.1"/>
    </source>
</evidence>
<keyword evidence="1" id="KW-0472">Membrane</keyword>
<evidence type="ECO:0000259" key="2">
    <source>
        <dbReference type="Pfam" id="PF09835"/>
    </source>
</evidence>
<feature type="domain" description="DUF2062" evidence="2">
    <location>
        <begin position="37"/>
        <end position="164"/>
    </location>
</feature>
<dbReference type="Pfam" id="PF09835">
    <property type="entry name" value="DUF2062"/>
    <property type="match status" value="1"/>
</dbReference>
<accession>C6HZ13</accession>
<protein>
    <recommendedName>
        <fullName evidence="2">DUF2062 domain-containing protein</fullName>
    </recommendedName>
</protein>
<keyword evidence="4" id="KW-1185">Reference proteome</keyword>
<keyword evidence="1" id="KW-0812">Transmembrane</keyword>
<organism evidence="3 4">
    <name type="scientific">Leptospirillum ferrodiazotrophum</name>
    <dbReference type="NCBI Taxonomy" id="412449"/>
    <lineage>
        <taxon>Bacteria</taxon>
        <taxon>Pseudomonadati</taxon>
        <taxon>Nitrospirota</taxon>
        <taxon>Nitrospiria</taxon>
        <taxon>Nitrospirales</taxon>
        <taxon>Nitrospiraceae</taxon>
        <taxon>Leptospirillum</taxon>
    </lineage>
</organism>
<dbReference type="PANTHER" id="PTHR40547:SF1">
    <property type="entry name" value="SLL0298 PROTEIN"/>
    <property type="match status" value="1"/>
</dbReference>
<reference evidence="3 4" key="1">
    <citation type="journal article" date="2009" name="Appl. Environ. Microbiol.">
        <title>Community genomic and proteomic analyses of chemoautotrophic iron-oxidizing "Leptospirillum rubarum" (Group II) and "Leptospirillum ferrodiazotrophum" (Group III) bacteria in acid mine drainage biofilms.</title>
        <authorList>
            <person name="Goltsman D.S."/>
            <person name="Denef V.J."/>
            <person name="Singer S.W."/>
            <person name="VerBerkmoes N.C."/>
            <person name="Lefsrud M."/>
            <person name="Mueller R.S."/>
            <person name="Dick G.J."/>
            <person name="Sun C.L."/>
            <person name="Wheeler K.E."/>
            <person name="Zemla A."/>
            <person name="Baker B.J."/>
            <person name="Hauser L."/>
            <person name="Land M."/>
            <person name="Shah M.B."/>
            <person name="Thelen M.P."/>
            <person name="Hettich R.L."/>
            <person name="Banfield J.F."/>
        </authorList>
    </citation>
    <scope>NUCLEOTIDE SEQUENCE [LARGE SCALE GENOMIC DNA]</scope>
</reference>
<feature type="transmembrane region" description="Helical" evidence="1">
    <location>
        <begin position="137"/>
        <end position="163"/>
    </location>
</feature>
<keyword evidence="1" id="KW-1133">Transmembrane helix</keyword>
<evidence type="ECO:0000313" key="4">
    <source>
        <dbReference type="Proteomes" id="UP000009374"/>
    </source>
</evidence>
<dbReference type="Proteomes" id="UP000009374">
    <property type="component" value="Unassembled WGS sequence"/>
</dbReference>
<dbReference type="EMBL" id="GG693879">
    <property type="protein sequence ID" value="EES52199.1"/>
    <property type="molecule type" value="Genomic_DNA"/>
</dbReference>
<gene>
    <name evidence="3" type="ORF">UBAL3_94320056</name>
</gene>